<evidence type="ECO:0000259" key="3">
    <source>
        <dbReference type="Pfam" id="PF02784"/>
    </source>
</evidence>
<dbReference type="PANTHER" id="PTHR43727">
    <property type="entry name" value="DIAMINOPIMELATE DECARBOXYLASE"/>
    <property type="match status" value="1"/>
</dbReference>
<sequence>MIRIGVSEAERVKDINLLLEKCLLPHIGRVETPSLTYIDAVLEASLTEYRAFLDPLGVELLYSAKPCTFDFVVRACARRTAGIDVSSPGEARLVREWVGPSVALHCTTPGLSAGNLETVSELADFINVNSLPMLRRAYRQAAHHGASMGLRVNTGRSASKDARYDPARPGSKLGVPPKAFEAWVAEGGGPVIDGLHFHIGCESPAYAAAASSVKWLARVAAPLLSRLTYVNVGGGWLRPAAVKGAEHFRAAVEQLRACGVRRIFTEPGTGIVSEAGVLTARIIDIVDAGKGKVAVLDAHTGQAPETIEYGWKPDLYTPGNEVTGAGRHEYELVGCTPHVGDVFGRYRFRRPLELGQPLFFHRLGAYAHARATQFTGVPLPSIYRITEAGTLALVRKSAFAEYHTLWSTDADDRA</sequence>
<evidence type="ECO:0000256" key="2">
    <source>
        <dbReference type="ARBA" id="ARBA00022898"/>
    </source>
</evidence>
<evidence type="ECO:0000313" key="5">
    <source>
        <dbReference type="Proteomes" id="UP000326553"/>
    </source>
</evidence>
<dbReference type="EMBL" id="CP023695">
    <property type="protein sequence ID" value="QEV21872.1"/>
    <property type="molecule type" value="Genomic_DNA"/>
</dbReference>
<dbReference type="Proteomes" id="UP000326553">
    <property type="component" value="Chromosome"/>
</dbReference>
<dbReference type="Pfam" id="PF02784">
    <property type="entry name" value="Orn_Arg_deC_N"/>
    <property type="match status" value="1"/>
</dbReference>
<reference evidence="4 5" key="1">
    <citation type="submission" date="2017-09" db="EMBL/GenBank/DDBJ databases">
        <authorList>
            <person name="Lee N."/>
            <person name="Cho B.-K."/>
        </authorList>
    </citation>
    <scope>NUCLEOTIDE SEQUENCE [LARGE SCALE GENOMIC DNA]</scope>
    <source>
        <strain evidence="4 5">ATCC 12461</strain>
    </source>
</reference>
<dbReference type="SUPFAM" id="SSF50621">
    <property type="entry name" value="Alanine racemase C-terminal domain-like"/>
    <property type="match status" value="1"/>
</dbReference>
<keyword evidence="5" id="KW-1185">Reference proteome</keyword>
<dbReference type="PANTHER" id="PTHR43727:SF1">
    <property type="entry name" value="CARBOXYNORSPERMIDINE_CARBOXYSPERMIDINE DECARBOXYLASE"/>
    <property type="match status" value="1"/>
</dbReference>
<name>A0A5J6HRQ8_STRAD</name>
<dbReference type="AlphaFoldDB" id="A0A5J6HRQ8"/>
<dbReference type="InterPro" id="IPR029066">
    <property type="entry name" value="PLP-binding_barrel"/>
</dbReference>
<keyword evidence="2" id="KW-0663">Pyridoxal phosphate</keyword>
<evidence type="ECO:0000256" key="1">
    <source>
        <dbReference type="ARBA" id="ARBA00001933"/>
    </source>
</evidence>
<dbReference type="Gene3D" id="3.20.20.10">
    <property type="entry name" value="Alanine racemase"/>
    <property type="match status" value="1"/>
</dbReference>
<dbReference type="Gene3D" id="2.40.37.10">
    <property type="entry name" value="Lyase, Ornithine Decarboxylase, Chain A, domain 1"/>
    <property type="match status" value="1"/>
</dbReference>
<evidence type="ECO:0000313" key="4">
    <source>
        <dbReference type="EMBL" id="QEV21872.1"/>
    </source>
</evidence>
<dbReference type="SUPFAM" id="SSF51419">
    <property type="entry name" value="PLP-binding barrel"/>
    <property type="match status" value="1"/>
</dbReference>
<dbReference type="InterPro" id="IPR022644">
    <property type="entry name" value="De-COase2_N"/>
</dbReference>
<proteinExistence type="predicted"/>
<dbReference type="GO" id="GO:0009089">
    <property type="term" value="P:lysine biosynthetic process via diaminopimelate"/>
    <property type="evidence" value="ECO:0007669"/>
    <property type="project" value="TreeGrafter"/>
</dbReference>
<dbReference type="PRINTS" id="PR01179">
    <property type="entry name" value="ODADCRBXLASE"/>
</dbReference>
<gene>
    <name evidence="4" type="ORF">CP975_34015</name>
</gene>
<comment type="cofactor">
    <cofactor evidence="1">
        <name>pyridoxal 5'-phosphate</name>
        <dbReference type="ChEBI" id="CHEBI:597326"/>
    </cofactor>
</comment>
<feature type="domain" description="Orn/DAP/Arg decarboxylase 2 N-terminal" evidence="3">
    <location>
        <begin position="51"/>
        <end position="273"/>
    </location>
</feature>
<dbReference type="KEGG" id="salw:CP975_34015"/>
<dbReference type="GO" id="GO:0008836">
    <property type="term" value="F:diaminopimelate decarboxylase activity"/>
    <property type="evidence" value="ECO:0007669"/>
    <property type="project" value="TreeGrafter"/>
</dbReference>
<accession>A0A5J6HRQ8</accession>
<dbReference type="InterPro" id="IPR009006">
    <property type="entry name" value="Ala_racemase/Decarboxylase_C"/>
</dbReference>
<dbReference type="InterPro" id="IPR000183">
    <property type="entry name" value="Orn/DAP/Arg_de-COase"/>
</dbReference>
<protein>
    <recommendedName>
        <fullName evidence="3">Orn/DAP/Arg decarboxylase 2 N-terminal domain-containing protein</fullName>
    </recommendedName>
</protein>
<organism evidence="4 5">
    <name type="scientific">Streptomyces alboniger</name>
    <dbReference type="NCBI Taxonomy" id="132473"/>
    <lineage>
        <taxon>Bacteria</taxon>
        <taxon>Bacillati</taxon>
        <taxon>Actinomycetota</taxon>
        <taxon>Actinomycetes</taxon>
        <taxon>Kitasatosporales</taxon>
        <taxon>Streptomycetaceae</taxon>
        <taxon>Streptomyces</taxon>
        <taxon>Streptomyces aurantiacus group</taxon>
    </lineage>
</organism>